<accession>A0A559J614</accession>
<dbReference type="EMBL" id="VNJJ01000023">
    <property type="protein sequence ID" value="TVX95325.1"/>
    <property type="molecule type" value="Genomic_DNA"/>
</dbReference>
<dbReference type="InterPro" id="IPR016181">
    <property type="entry name" value="Acyl_CoA_acyltransferase"/>
</dbReference>
<name>A0A559J614_9BACL</name>
<dbReference type="RefSeq" id="WP_144707146.1">
    <property type="nucleotide sequence ID" value="NZ_VNJJ01000023.1"/>
</dbReference>
<keyword evidence="3" id="KW-1185">Reference proteome</keyword>
<reference evidence="2 3" key="1">
    <citation type="submission" date="2019-07" db="EMBL/GenBank/DDBJ databases">
        <authorList>
            <person name="Kim J."/>
        </authorList>
    </citation>
    <scope>NUCLEOTIDE SEQUENCE [LARGE SCALE GENOMIC DNA]</scope>
    <source>
        <strain evidence="2 3">G13</strain>
    </source>
</reference>
<gene>
    <name evidence="2" type="ORF">FPZ45_23785</name>
</gene>
<dbReference type="Gene3D" id="3.40.630.30">
    <property type="match status" value="1"/>
</dbReference>
<dbReference type="AlphaFoldDB" id="A0A559J614"/>
<dbReference type="CDD" id="cd04301">
    <property type="entry name" value="NAT_SF"/>
    <property type="match status" value="1"/>
</dbReference>
<organism evidence="2 3">
    <name type="scientific">Cohnella terricola</name>
    <dbReference type="NCBI Taxonomy" id="1289167"/>
    <lineage>
        <taxon>Bacteria</taxon>
        <taxon>Bacillati</taxon>
        <taxon>Bacillota</taxon>
        <taxon>Bacilli</taxon>
        <taxon>Bacillales</taxon>
        <taxon>Paenibacillaceae</taxon>
        <taxon>Cohnella</taxon>
    </lineage>
</organism>
<keyword evidence="2" id="KW-0808">Transferase</keyword>
<evidence type="ECO:0000313" key="2">
    <source>
        <dbReference type="EMBL" id="TVX95325.1"/>
    </source>
</evidence>
<dbReference type="OrthoDB" id="45853at2"/>
<sequence length="142" mass="15950">MLIDLKERLDDAEVKEVLEYCVYPDPEKLEAAIEAYKADPGLELYGHEEEGELIGVAGFRMDSEGQLNIEHIAVAPNHRGLGYGRGLILETIEIKSPAIIVAETDEESVNFYRSIGFEIESLGEIYPGVERFKCIYTVEPEE</sequence>
<dbReference type="PROSITE" id="PS51186">
    <property type="entry name" value="GNAT"/>
    <property type="match status" value="1"/>
</dbReference>
<evidence type="ECO:0000259" key="1">
    <source>
        <dbReference type="PROSITE" id="PS51186"/>
    </source>
</evidence>
<dbReference type="InterPro" id="IPR000182">
    <property type="entry name" value="GNAT_dom"/>
</dbReference>
<comment type="caution">
    <text evidence="2">The sequence shown here is derived from an EMBL/GenBank/DDBJ whole genome shotgun (WGS) entry which is preliminary data.</text>
</comment>
<evidence type="ECO:0000313" key="3">
    <source>
        <dbReference type="Proteomes" id="UP000316330"/>
    </source>
</evidence>
<dbReference type="Proteomes" id="UP000316330">
    <property type="component" value="Unassembled WGS sequence"/>
</dbReference>
<dbReference type="SUPFAM" id="SSF55729">
    <property type="entry name" value="Acyl-CoA N-acyltransferases (Nat)"/>
    <property type="match status" value="1"/>
</dbReference>
<feature type="domain" description="N-acetyltransferase" evidence="1">
    <location>
        <begin position="1"/>
        <end position="139"/>
    </location>
</feature>
<protein>
    <submittedName>
        <fullName evidence="2">GNAT family N-acetyltransferase</fullName>
    </submittedName>
</protein>
<proteinExistence type="predicted"/>
<dbReference type="GO" id="GO:0016747">
    <property type="term" value="F:acyltransferase activity, transferring groups other than amino-acyl groups"/>
    <property type="evidence" value="ECO:0007669"/>
    <property type="project" value="InterPro"/>
</dbReference>
<dbReference type="Pfam" id="PF00583">
    <property type="entry name" value="Acetyltransf_1"/>
    <property type="match status" value="1"/>
</dbReference>